<evidence type="ECO:0000256" key="5">
    <source>
        <dbReference type="ARBA" id="ARBA00022960"/>
    </source>
</evidence>
<gene>
    <name evidence="18" type="primary">ftsW_2</name>
    <name evidence="18" type="ORF">NEOCIP111885_02376</name>
</gene>
<comment type="function">
    <text evidence="16">Peptidoglycan polymerase that is essential for cell division.</text>
</comment>
<dbReference type="InterPro" id="IPR018365">
    <property type="entry name" value="Cell_cycle_FtsW-rel_CS"/>
</dbReference>
<evidence type="ECO:0000256" key="12">
    <source>
        <dbReference type="ARBA" id="ARBA00041185"/>
    </source>
</evidence>
<dbReference type="GO" id="GO:0015648">
    <property type="term" value="F:lipid-linked peptidoglycan transporter activity"/>
    <property type="evidence" value="ECO:0007669"/>
    <property type="project" value="TreeGrafter"/>
</dbReference>
<keyword evidence="2 18" id="KW-0328">Glycosyltransferase</keyword>
<evidence type="ECO:0000256" key="15">
    <source>
        <dbReference type="ARBA" id="ARBA00049902"/>
    </source>
</evidence>
<evidence type="ECO:0000256" key="3">
    <source>
        <dbReference type="ARBA" id="ARBA00022679"/>
    </source>
</evidence>
<dbReference type="Pfam" id="PF01098">
    <property type="entry name" value="FTSW_RODA_SPOVE"/>
    <property type="match status" value="1"/>
</dbReference>
<organism evidence="18 19">
    <name type="scientific">Pseudoneobacillus rhizosphaerae</name>
    <dbReference type="NCBI Taxonomy" id="2880968"/>
    <lineage>
        <taxon>Bacteria</taxon>
        <taxon>Bacillati</taxon>
        <taxon>Bacillota</taxon>
        <taxon>Bacilli</taxon>
        <taxon>Bacillales</taxon>
        <taxon>Bacillaceae</taxon>
        <taxon>Pseudoneobacillus</taxon>
    </lineage>
</organism>
<dbReference type="GO" id="GO:0032153">
    <property type="term" value="C:cell division site"/>
    <property type="evidence" value="ECO:0007669"/>
    <property type="project" value="TreeGrafter"/>
</dbReference>
<comment type="subcellular location">
    <subcellularLocation>
        <location evidence="1">Membrane</location>
        <topology evidence="1">Multi-pass membrane protein</topology>
    </subcellularLocation>
</comment>
<evidence type="ECO:0000256" key="14">
    <source>
        <dbReference type="ARBA" id="ARBA00044770"/>
    </source>
</evidence>
<evidence type="ECO:0000256" key="13">
    <source>
        <dbReference type="ARBA" id="ARBA00041418"/>
    </source>
</evidence>
<dbReference type="PANTHER" id="PTHR30474">
    <property type="entry name" value="CELL CYCLE PROTEIN"/>
    <property type="match status" value="1"/>
</dbReference>
<keyword evidence="8 17" id="KW-0472">Membrane</keyword>
<feature type="transmembrane region" description="Helical" evidence="17">
    <location>
        <begin position="208"/>
        <end position="227"/>
    </location>
</feature>
<keyword evidence="5" id="KW-0133">Cell shape</keyword>
<keyword evidence="6" id="KW-0573">Peptidoglycan synthesis</keyword>
<feature type="transmembrane region" description="Helical" evidence="17">
    <location>
        <begin position="67"/>
        <end position="85"/>
    </location>
</feature>
<evidence type="ECO:0000256" key="16">
    <source>
        <dbReference type="ARBA" id="ARBA00049966"/>
    </source>
</evidence>
<name>A0A9C7G9X0_9BACI</name>
<proteinExistence type="inferred from homology"/>
<feature type="transmembrane region" description="Helical" evidence="17">
    <location>
        <begin position="363"/>
        <end position="382"/>
    </location>
</feature>
<dbReference type="InterPro" id="IPR001182">
    <property type="entry name" value="FtsW/RodA"/>
</dbReference>
<reference evidence="18" key="1">
    <citation type="submission" date="2021-10" db="EMBL/GenBank/DDBJ databases">
        <authorList>
            <person name="Criscuolo A."/>
        </authorList>
    </citation>
    <scope>NUCLEOTIDE SEQUENCE</scope>
    <source>
        <strain evidence="18">CIP111885</strain>
    </source>
</reference>
<feature type="transmembrane region" description="Helical" evidence="17">
    <location>
        <begin position="92"/>
        <end position="111"/>
    </location>
</feature>
<evidence type="ECO:0000313" key="18">
    <source>
        <dbReference type="EMBL" id="CAG9608659.1"/>
    </source>
</evidence>
<dbReference type="GO" id="GO:0008955">
    <property type="term" value="F:peptidoglycan glycosyltransferase activity"/>
    <property type="evidence" value="ECO:0007669"/>
    <property type="project" value="UniProtKB-EC"/>
</dbReference>
<dbReference type="GO" id="GO:0051301">
    <property type="term" value="P:cell division"/>
    <property type="evidence" value="ECO:0007669"/>
    <property type="project" value="InterPro"/>
</dbReference>
<dbReference type="PROSITE" id="PS00428">
    <property type="entry name" value="FTSW_RODA_SPOVE"/>
    <property type="match status" value="1"/>
</dbReference>
<evidence type="ECO:0000256" key="17">
    <source>
        <dbReference type="SAM" id="Phobius"/>
    </source>
</evidence>
<feature type="transmembrane region" description="Helical" evidence="17">
    <location>
        <begin position="286"/>
        <end position="312"/>
    </location>
</feature>
<evidence type="ECO:0000256" key="8">
    <source>
        <dbReference type="ARBA" id="ARBA00023136"/>
    </source>
</evidence>
<dbReference type="GO" id="GO:0009252">
    <property type="term" value="P:peptidoglycan biosynthetic process"/>
    <property type="evidence" value="ECO:0007669"/>
    <property type="project" value="UniProtKB-KW"/>
</dbReference>
<evidence type="ECO:0000256" key="10">
    <source>
        <dbReference type="ARBA" id="ARBA00033270"/>
    </source>
</evidence>
<evidence type="ECO:0000256" key="7">
    <source>
        <dbReference type="ARBA" id="ARBA00022989"/>
    </source>
</evidence>
<feature type="transmembrane region" description="Helical" evidence="17">
    <location>
        <begin position="160"/>
        <end position="176"/>
    </location>
</feature>
<dbReference type="GO" id="GO:0005886">
    <property type="term" value="C:plasma membrane"/>
    <property type="evidence" value="ECO:0007669"/>
    <property type="project" value="TreeGrafter"/>
</dbReference>
<comment type="similarity">
    <text evidence="11">Belongs to the SEDS family. FtsW subfamily.</text>
</comment>
<feature type="transmembrane region" description="Helical" evidence="17">
    <location>
        <begin position="26"/>
        <end position="55"/>
    </location>
</feature>
<dbReference type="Proteomes" id="UP000789845">
    <property type="component" value="Unassembled WGS sequence"/>
</dbReference>
<keyword evidence="4 17" id="KW-0812">Transmembrane</keyword>
<feature type="transmembrane region" description="Helical" evidence="17">
    <location>
        <begin position="324"/>
        <end position="343"/>
    </location>
</feature>
<dbReference type="EMBL" id="CAKJTG010000011">
    <property type="protein sequence ID" value="CAG9608659.1"/>
    <property type="molecule type" value="Genomic_DNA"/>
</dbReference>
<evidence type="ECO:0000313" key="19">
    <source>
        <dbReference type="Proteomes" id="UP000789845"/>
    </source>
</evidence>
<feature type="transmembrane region" description="Helical" evidence="17">
    <location>
        <begin position="182"/>
        <end position="201"/>
    </location>
</feature>
<dbReference type="PANTHER" id="PTHR30474:SF2">
    <property type="entry name" value="PEPTIDOGLYCAN GLYCOSYLTRANSFERASE FTSW-RELATED"/>
    <property type="match status" value="1"/>
</dbReference>
<protein>
    <recommendedName>
        <fullName evidence="12">Probable peptidoglycan glycosyltransferase FtsW</fullName>
        <ecNumber evidence="14">2.4.99.28</ecNumber>
    </recommendedName>
    <alternativeName>
        <fullName evidence="13">Cell division protein FtsW</fullName>
    </alternativeName>
    <alternativeName>
        <fullName evidence="10">Cell wall polymerase</fullName>
    </alternativeName>
    <alternativeName>
        <fullName evidence="9">Peptidoglycan polymerase</fullName>
    </alternativeName>
</protein>
<comment type="caution">
    <text evidence="18">The sequence shown here is derived from an EMBL/GenBank/DDBJ whole genome shotgun (WGS) entry which is preliminary data.</text>
</comment>
<dbReference type="GO" id="GO:0008360">
    <property type="term" value="P:regulation of cell shape"/>
    <property type="evidence" value="ECO:0007669"/>
    <property type="project" value="UniProtKB-KW"/>
</dbReference>
<keyword evidence="19" id="KW-1185">Reference proteome</keyword>
<evidence type="ECO:0000256" key="4">
    <source>
        <dbReference type="ARBA" id="ARBA00022692"/>
    </source>
</evidence>
<dbReference type="AlphaFoldDB" id="A0A9C7G9X0"/>
<sequence length="417" mass="46035">MIFVETDNVDKVDGFMEKKKWKSYDYSLIITIVLLSLFGLVMVFSASMVSAIQWYEVESDYFFKKQRFIMITSLVIFVFFAMAPYRWWSQKFILIPIMLCSIGVLGGLLVYGHVAGNAQSWINIGPIRIQPSEFVKTIVIIYLSATYAKKQSYINDFNRAIAPPLVYLVIVLVLIIKQPDFGTAAIIGLIAMMIIFASGVSYKMIARFIGIGVIAIVLMVLFKNLFFTDEQLSRFSTRSNPFEEMQDSGYHLVNSYIAIGSGGVNGLGIGKGVQKLGYLPESHTDFIMAVIAEELGLWGVAFVILSLAFIVFRGLMIGMRSTDAFGSLMAIGISSMIGIQAFINLGGISGVIPLTGVPLPFVSYGGSSFLQLSVAVGILVNISKYAYSESINNTKESKTDISNKRSTVSNKTVPFRM</sequence>
<comment type="catalytic activity">
    <reaction evidence="15">
        <text>[GlcNAc-(1-&gt;4)-Mur2Ac(oyl-L-Ala-gamma-D-Glu-L-Lys-D-Ala-D-Ala)](n)-di-trans,octa-cis-undecaprenyl diphosphate + beta-D-GlcNAc-(1-&gt;4)-Mur2Ac(oyl-L-Ala-gamma-D-Glu-L-Lys-D-Ala-D-Ala)-di-trans,octa-cis-undecaprenyl diphosphate = [GlcNAc-(1-&gt;4)-Mur2Ac(oyl-L-Ala-gamma-D-Glu-L-Lys-D-Ala-D-Ala)](n+1)-di-trans,octa-cis-undecaprenyl diphosphate + di-trans,octa-cis-undecaprenyl diphosphate + H(+)</text>
        <dbReference type="Rhea" id="RHEA:23708"/>
        <dbReference type="Rhea" id="RHEA-COMP:9602"/>
        <dbReference type="Rhea" id="RHEA-COMP:9603"/>
        <dbReference type="ChEBI" id="CHEBI:15378"/>
        <dbReference type="ChEBI" id="CHEBI:58405"/>
        <dbReference type="ChEBI" id="CHEBI:60033"/>
        <dbReference type="ChEBI" id="CHEBI:78435"/>
        <dbReference type="EC" id="2.4.99.28"/>
    </reaction>
</comment>
<accession>A0A9C7G9X0</accession>
<evidence type="ECO:0000256" key="9">
    <source>
        <dbReference type="ARBA" id="ARBA00032370"/>
    </source>
</evidence>
<dbReference type="EC" id="2.4.99.28" evidence="14"/>
<keyword evidence="7 17" id="KW-1133">Transmembrane helix</keyword>
<evidence type="ECO:0000256" key="2">
    <source>
        <dbReference type="ARBA" id="ARBA00022676"/>
    </source>
</evidence>
<evidence type="ECO:0000256" key="11">
    <source>
        <dbReference type="ARBA" id="ARBA00038053"/>
    </source>
</evidence>
<evidence type="ECO:0000256" key="1">
    <source>
        <dbReference type="ARBA" id="ARBA00004141"/>
    </source>
</evidence>
<keyword evidence="3 18" id="KW-0808">Transferase</keyword>
<evidence type="ECO:0000256" key="6">
    <source>
        <dbReference type="ARBA" id="ARBA00022984"/>
    </source>
</evidence>